<comment type="caution">
    <text evidence="1">The sequence shown here is derived from an EMBL/GenBank/DDBJ whole genome shotgun (WGS) entry which is preliminary data.</text>
</comment>
<gene>
    <name evidence="1" type="ORF">OM075_02555</name>
</gene>
<sequence length="228" mass="25591">MYINRIIYGITALLLVACTHPYEPDVANTWNVNVELSFTDPEFWPENQQIRVGLFTEESSRNPMVSKAINQPESNEPFQISISDVEEGDYTAQVYITENGIYKVSLSALNHLSIYSDTMEKTDAIQLITFNRVQKQVLNNCVVCHGSSAGDIAADLNLTQGYSYENLVGITSYKRPEMVRVYAGSAEFSYLIHVLNEDINFNHAASSSASDEDIQLVMEWIEEGALDN</sequence>
<evidence type="ECO:0008006" key="3">
    <source>
        <dbReference type="Google" id="ProtNLM"/>
    </source>
</evidence>
<reference evidence="1" key="1">
    <citation type="submission" date="2022-10" db="EMBL/GenBank/DDBJ databases">
        <authorList>
            <person name="Yu W.X."/>
        </authorList>
    </citation>
    <scope>NUCLEOTIDE SEQUENCE</scope>
    <source>
        <strain evidence="1">AAT</strain>
    </source>
</reference>
<accession>A0AAE3SDW3</accession>
<dbReference type="Proteomes" id="UP001209229">
    <property type="component" value="Unassembled WGS sequence"/>
</dbReference>
<dbReference type="EMBL" id="JAPDPJ010000002">
    <property type="protein sequence ID" value="MCW3785327.1"/>
    <property type="molecule type" value="Genomic_DNA"/>
</dbReference>
<dbReference type="RefSeq" id="WP_301188899.1">
    <property type="nucleotide sequence ID" value="NZ_JAPDPJ010000002.1"/>
</dbReference>
<evidence type="ECO:0000313" key="2">
    <source>
        <dbReference type="Proteomes" id="UP001209229"/>
    </source>
</evidence>
<keyword evidence="2" id="KW-1185">Reference proteome</keyword>
<dbReference type="InterPro" id="IPR036909">
    <property type="entry name" value="Cyt_c-like_dom_sf"/>
</dbReference>
<dbReference type="SUPFAM" id="SSF46626">
    <property type="entry name" value="Cytochrome c"/>
    <property type="match status" value="1"/>
</dbReference>
<dbReference type="GO" id="GO:0020037">
    <property type="term" value="F:heme binding"/>
    <property type="evidence" value="ECO:0007669"/>
    <property type="project" value="InterPro"/>
</dbReference>
<dbReference type="PROSITE" id="PS51257">
    <property type="entry name" value="PROKAR_LIPOPROTEIN"/>
    <property type="match status" value="1"/>
</dbReference>
<organism evidence="1 2">
    <name type="scientific">Plebeiibacterium sediminum</name>
    <dbReference type="NCBI Taxonomy" id="2992112"/>
    <lineage>
        <taxon>Bacteria</taxon>
        <taxon>Pseudomonadati</taxon>
        <taxon>Bacteroidota</taxon>
        <taxon>Bacteroidia</taxon>
        <taxon>Marinilabiliales</taxon>
        <taxon>Marinilabiliaceae</taxon>
        <taxon>Plebeiibacterium</taxon>
    </lineage>
</organism>
<name>A0AAE3SDW3_9BACT</name>
<protein>
    <recommendedName>
        <fullName evidence="3">Cytochrome c domain-containing protein</fullName>
    </recommendedName>
</protein>
<dbReference type="AlphaFoldDB" id="A0AAE3SDW3"/>
<dbReference type="GO" id="GO:0009055">
    <property type="term" value="F:electron transfer activity"/>
    <property type="evidence" value="ECO:0007669"/>
    <property type="project" value="InterPro"/>
</dbReference>
<proteinExistence type="predicted"/>
<evidence type="ECO:0000313" key="1">
    <source>
        <dbReference type="EMBL" id="MCW3785327.1"/>
    </source>
</evidence>